<dbReference type="AlphaFoldDB" id="A0A9D4FWA7"/>
<name>A0A9D4FWA7_DREPO</name>
<accession>A0A9D4FWA7</accession>
<evidence type="ECO:0000313" key="2">
    <source>
        <dbReference type="Proteomes" id="UP000828390"/>
    </source>
</evidence>
<evidence type="ECO:0000313" key="1">
    <source>
        <dbReference type="EMBL" id="KAH3803102.1"/>
    </source>
</evidence>
<organism evidence="1 2">
    <name type="scientific">Dreissena polymorpha</name>
    <name type="common">Zebra mussel</name>
    <name type="synonym">Mytilus polymorpha</name>
    <dbReference type="NCBI Taxonomy" id="45954"/>
    <lineage>
        <taxon>Eukaryota</taxon>
        <taxon>Metazoa</taxon>
        <taxon>Spiralia</taxon>
        <taxon>Lophotrochozoa</taxon>
        <taxon>Mollusca</taxon>
        <taxon>Bivalvia</taxon>
        <taxon>Autobranchia</taxon>
        <taxon>Heteroconchia</taxon>
        <taxon>Euheterodonta</taxon>
        <taxon>Imparidentia</taxon>
        <taxon>Neoheterodontei</taxon>
        <taxon>Myida</taxon>
        <taxon>Dreissenoidea</taxon>
        <taxon>Dreissenidae</taxon>
        <taxon>Dreissena</taxon>
    </lineage>
</organism>
<comment type="caution">
    <text evidence="1">The sequence shown here is derived from an EMBL/GenBank/DDBJ whole genome shotgun (WGS) entry which is preliminary data.</text>
</comment>
<protein>
    <submittedName>
        <fullName evidence="1">Uncharacterized protein</fullName>
    </submittedName>
</protein>
<keyword evidence="2" id="KW-1185">Reference proteome</keyword>
<reference evidence="1" key="2">
    <citation type="submission" date="2020-11" db="EMBL/GenBank/DDBJ databases">
        <authorList>
            <person name="McCartney M.A."/>
            <person name="Auch B."/>
            <person name="Kono T."/>
            <person name="Mallez S."/>
            <person name="Becker A."/>
            <person name="Gohl D.M."/>
            <person name="Silverstein K.A.T."/>
            <person name="Koren S."/>
            <person name="Bechman K.B."/>
            <person name="Herman A."/>
            <person name="Abrahante J.E."/>
            <person name="Garbe J."/>
        </authorList>
    </citation>
    <scope>NUCLEOTIDE SEQUENCE</scope>
    <source>
        <strain evidence="1">Duluth1</strain>
        <tissue evidence="1">Whole animal</tissue>
    </source>
</reference>
<dbReference type="Proteomes" id="UP000828390">
    <property type="component" value="Unassembled WGS sequence"/>
</dbReference>
<dbReference type="EMBL" id="JAIWYP010000007">
    <property type="protein sequence ID" value="KAH3803102.1"/>
    <property type="molecule type" value="Genomic_DNA"/>
</dbReference>
<gene>
    <name evidence="1" type="ORF">DPMN_156802</name>
</gene>
<sequence>MLPCSSYLPRLNVKDLLCGGCSYCTRADQQWGQFIEEVDDAVPFSNWRLDCQSSNRSLRYYGQKVCADYRGMCN</sequence>
<proteinExistence type="predicted"/>
<reference evidence="1" key="1">
    <citation type="journal article" date="2019" name="bioRxiv">
        <title>The Genome of the Zebra Mussel, Dreissena polymorpha: A Resource for Invasive Species Research.</title>
        <authorList>
            <person name="McCartney M.A."/>
            <person name="Auch B."/>
            <person name="Kono T."/>
            <person name="Mallez S."/>
            <person name="Zhang Y."/>
            <person name="Obille A."/>
            <person name="Becker A."/>
            <person name="Abrahante J.E."/>
            <person name="Garbe J."/>
            <person name="Badalamenti J.P."/>
            <person name="Herman A."/>
            <person name="Mangelson H."/>
            <person name="Liachko I."/>
            <person name="Sullivan S."/>
            <person name="Sone E.D."/>
            <person name="Koren S."/>
            <person name="Silverstein K.A.T."/>
            <person name="Beckman K.B."/>
            <person name="Gohl D.M."/>
        </authorList>
    </citation>
    <scope>NUCLEOTIDE SEQUENCE</scope>
    <source>
        <strain evidence="1">Duluth1</strain>
        <tissue evidence="1">Whole animal</tissue>
    </source>
</reference>